<dbReference type="Proteomes" id="UP000188836">
    <property type="component" value="Unassembled WGS sequence"/>
</dbReference>
<dbReference type="Gene3D" id="1.10.630.10">
    <property type="entry name" value="Cytochrome P450"/>
    <property type="match status" value="1"/>
</dbReference>
<dbReference type="PROSITE" id="PS00086">
    <property type="entry name" value="CYTOCHROME_P450"/>
    <property type="match status" value="1"/>
</dbReference>
<comment type="cofactor">
    <cofactor evidence="1 3">
        <name>heme</name>
        <dbReference type="ChEBI" id="CHEBI:30413"/>
    </cofactor>
</comment>
<dbReference type="AlphaFoldDB" id="A0A1V2TDQ4"/>
<dbReference type="InterPro" id="IPR050121">
    <property type="entry name" value="Cytochrome_P450_monoxygenase"/>
</dbReference>
<dbReference type="InterPro" id="IPR001128">
    <property type="entry name" value="Cyt_P450"/>
</dbReference>
<keyword evidence="3 4" id="KW-0349">Heme</keyword>
<evidence type="ECO:0000256" key="3">
    <source>
        <dbReference type="PIRSR" id="PIRSR602401-1"/>
    </source>
</evidence>
<proteinExistence type="inferred from homology"/>
<comment type="similarity">
    <text evidence="2 4">Belongs to the cytochrome P450 family.</text>
</comment>
<keyword evidence="4" id="KW-0503">Monooxygenase</keyword>
<dbReference type="STRING" id="1538463.B0T36_10115"/>
<evidence type="ECO:0000256" key="4">
    <source>
        <dbReference type="RuleBase" id="RU000461"/>
    </source>
</evidence>
<evidence type="ECO:0000256" key="1">
    <source>
        <dbReference type="ARBA" id="ARBA00001971"/>
    </source>
</evidence>
<dbReference type="InterPro" id="IPR036396">
    <property type="entry name" value="Cyt_P450_sf"/>
</dbReference>
<evidence type="ECO:0000313" key="6">
    <source>
        <dbReference type="Proteomes" id="UP000188836"/>
    </source>
</evidence>
<evidence type="ECO:0008006" key="7">
    <source>
        <dbReference type="Google" id="ProtNLM"/>
    </source>
</evidence>
<keyword evidence="3 4" id="KW-0479">Metal-binding</keyword>
<dbReference type="PANTHER" id="PTHR24305:SF166">
    <property type="entry name" value="CYTOCHROME P450 12A4, MITOCHONDRIAL-RELATED"/>
    <property type="match status" value="1"/>
</dbReference>
<keyword evidence="4" id="KW-0560">Oxidoreductase</keyword>
<dbReference type="SUPFAM" id="SSF48264">
    <property type="entry name" value="Cytochrome P450"/>
    <property type="match status" value="1"/>
</dbReference>
<dbReference type="GO" id="GO:0020037">
    <property type="term" value="F:heme binding"/>
    <property type="evidence" value="ECO:0007669"/>
    <property type="project" value="InterPro"/>
</dbReference>
<accession>A0A1V2TDQ4</accession>
<dbReference type="GO" id="GO:0016705">
    <property type="term" value="F:oxidoreductase activity, acting on paired donors, with incorporation or reduction of molecular oxygen"/>
    <property type="evidence" value="ECO:0007669"/>
    <property type="project" value="InterPro"/>
</dbReference>
<dbReference type="GO" id="GO:0005506">
    <property type="term" value="F:iron ion binding"/>
    <property type="evidence" value="ECO:0007669"/>
    <property type="project" value="InterPro"/>
</dbReference>
<keyword evidence="6" id="KW-1185">Reference proteome</keyword>
<dbReference type="InterPro" id="IPR017972">
    <property type="entry name" value="Cyt_P450_CS"/>
</dbReference>
<dbReference type="Pfam" id="PF00067">
    <property type="entry name" value="p450"/>
    <property type="match status" value="1"/>
</dbReference>
<gene>
    <name evidence="5" type="ORF">B0T46_17185</name>
</gene>
<sequence>MPIIGDLAAFARDQFGFLPSLHQRFGDVAEWSIGSTRAVVFFHPDDVGLVFAAAGANGPLGRGNEDSFARHAEITGSNGLIMSEGAYWRRQRRTLQPGMHPRWIESYAEVITRFSEETVLSWGAGRTRDMQRDMEQLVGRIAMRTLLGSDLGDELAEELKRASDRMLKLNMLEFALGSKLPVWVPTPLRRWLTSASTRTERLIMGAVEQRLAERETHPADSGQDMLDMLLDARDEDGQPLTDLQLRDEIYTLYLAGYETTANTLGIMFTLLSRYPDLQQRLVDEAEQVTEGAPLGYEHVGALELAEAVVKETLRVYPVVRALNHRVNSTFSAGGHEFGPGHLVWVAPCVTQRDPRWFDSPDEFRPDRWLDGSTDNIPRFAWFPFGGGPRVCLGQRLAVAEMVLIMTMVLRRFALSPADGESEELPLRINGGGHLVCTNARVTLGSRPTVGKRKQASPHA</sequence>
<dbReference type="InterPro" id="IPR002401">
    <property type="entry name" value="Cyt_P450_E_grp-I"/>
</dbReference>
<evidence type="ECO:0000313" key="5">
    <source>
        <dbReference type="EMBL" id="ONM47625.1"/>
    </source>
</evidence>
<evidence type="ECO:0000256" key="2">
    <source>
        <dbReference type="ARBA" id="ARBA00010617"/>
    </source>
</evidence>
<dbReference type="PANTHER" id="PTHR24305">
    <property type="entry name" value="CYTOCHROME P450"/>
    <property type="match status" value="1"/>
</dbReference>
<organism evidence="5 6">
    <name type="scientific">Nocardia donostiensis</name>
    <dbReference type="NCBI Taxonomy" id="1538463"/>
    <lineage>
        <taxon>Bacteria</taxon>
        <taxon>Bacillati</taxon>
        <taxon>Actinomycetota</taxon>
        <taxon>Actinomycetes</taxon>
        <taxon>Mycobacteriales</taxon>
        <taxon>Nocardiaceae</taxon>
        <taxon>Nocardia</taxon>
    </lineage>
</organism>
<comment type="caution">
    <text evidence="5">The sequence shown here is derived from an EMBL/GenBank/DDBJ whole genome shotgun (WGS) entry which is preliminary data.</text>
</comment>
<reference evidence="5 6" key="1">
    <citation type="journal article" date="2016" name="Antonie Van Leeuwenhoek">
        <title>Nocardia donostiensis sp. nov., isolated from human respiratory specimens.</title>
        <authorList>
            <person name="Ercibengoa M."/>
            <person name="Bell M."/>
            <person name="Marimon J.M."/>
            <person name="Humrighouse B."/>
            <person name="Klenk H.P."/>
            <person name="Potter G."/>
            <person name="Perez-Trallero E."/>
        </authorList>
    </citation>
    <scope>NUCLEOTIDE SEQUENCE [LARGE SCALE GENOMIC DNA]</scope>
    <source>
        <strain evidence="5 6">X1655</strain>
    </source>
</reference>
<feature type="binding site" description="axial binding residue" evidence="3">
    <location>
        <position position="391"/>
    </location>
    <ligand>
        <name>heme</name>
        <dbReference type="ChEBI" id="CHEBI:30413"/>
    </ligand>
    <ligandPart>
        <name>Fe</name>
        <dbReference type="ChEBI" id="CHEBI:18248"/>
    </ligandPart>
</feature>
<dbReference type="PRINTS" id="PR00385">
    <property type="entry name" value="P450"/>
</dbReference>
<dbReference type="EMBL" id="MUMY01000014">
    <property type="protein sequence ID" value="ONM47625.1"/>
    <property type="molecule type" value="Genomic_DNA"/>
</dbReference>
<dbReference type="GO" id="GO:0004497">
    <property type="term" value="F:monooxygenase activity"/>
    <property type="evidence" value="ECO:0007669"/>
    <property type="project" value="UniProtKB-KW"/>
</dbReference>
<keyword evidence="3 4" id="KW-0408">Iron</keyword>
<name>A0A1V2TDQ4_9NOCA</name>
<protein>
    <recommendedName>
        <fullName evidence="7">Cytochrome P450</fullName>
    </recommendedName>
</protein>
<dbReference type="PRINTS" id="PR00463">
    <property type="entry name" value="EP450I"/>
</dbReference>